<evidence type="ECO:0000256" key="5">
    <source>
        <dbReference type="ARBA" id="ARBA00023004"/>
    </source>
</evidence>
<keyword evidence="4" id="KW-0560">Oxidoreductase</keyword>
<dbReference type="STRING" id="1391654.AKJ09_07801"/>
<evidence type="ECO:0000256" key="4">
    <source>
        <dbReference type="ARBA" id="ARBA00023002"/>
    </source>
</evidence>
<dbReference type="PANTHER" id="PTHR43756:SF5">
    <property type="entry name" value="CHOLINE MONOOXYGENASE, CHLOROPLASTIC"/>
    <property type="match status" value="1"/>
</dbReference>
<dbReference type="GO" id="GO:0051537">
    <property type="term" value="F:2 iron, 2 sulfur cluster binding"/>
    <property type="evidence" value="ECO:0007669"/>
    <property type="project" value="UniProtKB-KW"/>
</dbReference>
<proteinExistence type="predicted"/>
<evidence type="ECO:0000256" key="1">
    <source>
        <dbReference type="ARBA" id="ARBA00001962"/>
    </source>
</evidence>
<keyword evidence="2" id="KW-0001">2Fe-2S</keyword>
<dbReference type="InterPro" id="IPR036922">
    <property type="entry name" value="Rieske_2Fe-2S_sf"/>
</dbReference>
<dbReference type="Pfam" id="PF00848">
    <property type="entry name" value="Ring_hydroxyl_A"/>
    <property type="match status" value="1"/>
</dbReference>
<keyword evidence="5" id="KW-0408">Iron</keyword>
<name>A0A0K1Q5X1_9BACT</name>
<evidence type="ECO:0000256" key="6">
    <source>
        <dbReference type="ARBA" id="ARBA00023014"/>
    </source>
</evidence>
<evidence type="ECO:0000313" key="9">
    <source>
        <dbReference type="Proteomes" id="UP000064967"/>
    </source>
</evidence>
<dbReference type="Pfam" id="PF00355">
    <property type="entry name" value="Rieske"/>
    <property type="match status" value="1"/>
</dbReference>
<dbReference type="InterPro" id="IPR017941">
    <property type="entry name" value="Rieske_2Fe-2S"/>
</dbReference>
<feature type="domain" description="Rieske" evidence="7">
    <location>
        <begin position="18"/>
        <end position="125"/>
    </location>
</feature>
<keyword evidence="9" id="KW-1185">Reference proteome</keyword>
<accession>A0A0K1Q5X1</accession>
<protein>
    <submittedName>
        <fullName evidence="8">Phenylpropionate dioxygenase</fullName>
    </submittedName>
</protein>
<dbReference type="Gene3D" id="2.102.10.10">
    <property type="entry name" value="Rieske [2Fe-2S] iron-sulphur domain"/>
    <property type="match status" value="1"/>
</dbReference>
<sequence>MLSKAFLTEHRAIFGHDWVCVGRIEDLSGADAYLRIPLTPASILITRGDDGELRAFHAICTHRGAGLFFPNAPEEGEARQFRCPYHGMVFGNDGAPCASGGSPLAKTTPPLSPARVEVAHGFVFVNLDPQAASLEEALGETPPWLERAELSNLKRARRMAFDVKANWKLVVDNFQESLHFESVHPALEVLTPSAQAETWMPESGGPWLGGIMPIREGAETVSMSARFQGRPLLVPPEDLRVVHDAMRFPNLLTSLQPEYLLTFTLFPIDGETTRVVASTYVHAEAPEESLADVLDFWSRIYDEDKRACEQQQVGLSSPGAPATTLTEVEEGVLAFRAMVEARRAPSTPLPSPKSAGSRHCGIFGRPYADLSSLVDTSGFAAMHDEITRGLSLVETSYTGGSLKWMGVTAPWVTSDPYRDYMHVIRALPRDELAELIALGDGDPSAFDLDRPESIALGDETDHPLTRAQMLFLKMRHGVYFPWKVCYHLLENDRWEDKHSGEGKDFSEEARRVFPKTVAFLESLPFTEIGRVVIFGIEANDHAPAHRDSEPGKALALAQSISFEPSRLAPRSAGRHKRFYVTSPDGANQVVVDAPIYWFNDMDWHGVLADPFFRYSIRVDGVFDPRFLADVRRETRSRR</sequence>
<gene>
    <name evidence="8" type="ORF">AKJ09_07801</name>
</gene>
<keyword evidence="8" id="KW-0223">Dioxygenase</keyword>
<dbReference type="EMBL" id="CP012333">
    <property type="protein sequence ID" value="AKV01138.1"/>
    <property type="molecule type" value="Genomic_DNA"/>
</dbReference>
<dbReference type="PROSITE" id="PS51296">
    <property type="entry name" value="RIESKE"/>
    <property type="match status" value="1"/>
</dbReference>
<dbReference type="RefSeq" id="WP_169928130.1">
    <property type="nucleotide sequence ID" value="NZ_CP012333.1"/>
</dbReference>
<dbReference type="InterPro" id="IPR015879">
    <property type="entry name" value="Ring_hydroxy_dOase_asu_C_dom"/>
</dbReference>
<dbReference type="GO" id="GO:0005506">
    <property type="term" value="F:iron ion binding"/>
    <property type="evidence" value="ECO:0007669"/>
    <property type="project" value="InterPro"/>
</dbReference>
<evidence type="ECO:0000313" key="8">
    <source>
        <dbReference type="EMBL" id="AKV01138.1"/>
    </source>
</evidence>
<dbReference type="AlphaFoldDB" id="A0A0K1Q5X1"/>
<dbReference type="PRINTS" id="PR00090">
    <property type="entry name" value="RNGDIOXGNASE"/>
</dbReference>
<keyword evidence="3" id="KW-0479">Metal-binding</keyword>
<dbReference type="GO" id="GO:0051213">
    <property type="term" value="F:dioxygenase activity"/>
    <property type="evidence" value="ECO:0007669"/>
    <property type="project" value="UniProtKB-KW"/>
</dbReference>
<dbReference type="SUPFAM" id="SSF55961">
    <property type="entry name" value="Bet v1-like"/>
    <property type="match status" value="1"/>
</dbReference>
<dbReference type="SUPFAM" id="SSF50022">
    <property type="entry name" value="ISP domain"/>
    <property type="match status" value="1"/>
</dbReference>
<organism evidence="8 9">
    <name type="scientific">Labilithrix luteola</name>
    <dbReference type="NCBI Taxonomy" id="1391654"/>
    <lineage>
        <taxon>Bacteria</taxon>
        <taxon>Pseudomonadati</taxon>
        <taxon>Myxococcota</taxon>
        <taxon>Polyangia</taxon>
        <taxon>Polyangiales</taxon>
        <taxon>Labilitrichaceae</taxon>
        <taxon>Labilithrix</taxon>
    </lineage>
</organism>
<evidence type="ECO:0000256" key="3">
    <source>
        <dbReference type="ARBA" id="ARBA00022723"/>
    </source>
</evidence>
<dbReference type="Gene3D" id="3.90.380.10">
    <property type="entry name" value="Naphthalene 1,2-dioxygenase Alpha Subunit, Chain A, domain 1"/>
    <property type="match status" value="1"/>
</dbReference>
<keyword evidence="6" id="KW-0411">Iron-sulfur</keyword>
<dbReference type="PANTHER" id="PTHR43756">
    <property type="entry name" value="CHOLINE MONOOXYGENASE, CHLOROPLASTIC"/>
    <property type="match status" value="1"/>
</dbReference>
<dbReference type="KEGG" id="llu:AKJ09_07801"/>
<evidence type="ECO:0000256" key="2">
    <source>
        <dbReference type="ARBA" id="ARBA00022714"/>
    </source>
</evidence>
<evidence type="ECO:0000259" key="7">
    <source>
        <dbReference type="PROSITE" id="PS51296"/>
    </source>
</evidence>
<comment type="cofactor">
    <cofactor evidence="1">
        <name>Fe cation</name>
        <dbReference type="ChEBI" id="CHEBI:24875"/>
    </cofactor>
</comment>
<dbReference type="CDD" id="cd03469">
    <property type="entry name" value="Rieske_RO_Alpha_N"/>
    <property type="match status" value="1"/>
</dbReference>
<dbReference type="InterPro" id="IPR001663">
    <property type="entry name" value="Rng_hydr_dOase-A"/>
</dbReference>
<dbReference type="Proteomes" id="UP000064967">
    <property type="component" value="Chromosome"/>
</dbReference>
<reference evidence="8 9" key="1">
    <citation type="submission" date="2015-08" db="EMBL/GenBank/DDBJ databases">
        <authorList>
            <person name="Babu N.S."/>
            <person name="Beckwith C.J."/>
            <person name="Beseler K.G."/>
            <person name="Brison A."/>
            <person name="Carone J.V."/>
            <person name="Caskin T.P."/>
            <person name="Diamond M."/>
            <person name="Durham M.E."/>
            <person name="Foxe J.M."/>
            <person name="Go M."/>
            <person name="Henderson B.A."/>
            <person name="Jones I.B."/>
            <person name="McGettigan J.A."/>
            <person name="Micheletti S.J."/>
            <person name="Nasrallah M.E."/>
            <person name="Ortiz D."/>
            <person name="Piller C.R."/>
            <person name="Privatt S.R."/>
            <person name="Schneider S.L."/>
            <person name="Sharp S."/>
            <person name="Smith T.C."/>
            <person name="Stanton J.D."/>
            <person name="Ullery H.E."/>
            <person name="Wilson R.J."/>
            <person name="Serrano M.G."/>
            <person name="Buck G."/>
            <person name="Lee V."/>
            <person name="Wang Y."/>
            <person name="Carvalho R."/>
            <person name="Voegtly L."/>
            <person name="Shi R."/>
            <person name="Duckworth R."/>
            <person name="Johnson A."/>
            <person name="Loviza R."/>
            <person name="Walstead R."/>
            <person name="Shah Z."/>
            <person name="Kiflezghi M."/>
            <person name="Wade K."/>
            <person name="Ball S.L."/>
            <person name="Bradley K.W."/>
            <person name="Asai D.J."/>
            <person name="Bowman C.A."/>
            <person name="Russell D.A."/>
            <person name="Pope W.H."/>
            <person name="Jacobs-Sera D."/>
            <person name="Hendrix R.W."/>
            <person name="Hatfull G.F."/>
        </authorList>
    </citation>
    <scope>NUCLEOTIDE SEQUENCE [LARGE SCALE GENOMIC DNA]</scope>
    <source>
        <strain evidence="8 9">DSM 27648</strain>
    </source>
</reference>